<name>A0A8J7LV54_9RHOB</name>
<evidence type="ECO:0000313" key="2">
    <source>
        <dbReference type="EMBL" id="MBJ6370590.1"/>
    </source>
</evidence>
<keyword evidence="1" id="KW-1133">Transmembrane helix</keyword>
<dbReference type="Pfam" id="PF20082">
    <property type="entry name" value="DUF6476"/>
    <property type="match status" value="1"/>
</dbReference>
<keyword evidence="1" id="KW-0472">Membrane</keyword>
<evidence type="ECO:0000256" key="1">
    <source>
        <dbReference type="SAM" id="Phobius"/>
    </source>
</evidence>
<evidence type="ECO:0000313" key="3">
    <source>
        <dbReference type="Proteomes" id="UP000619079"/>
    </source>
</evidence>
<dbReference type="Proteomes" id="UP000619079">
    <property type="component" value="Unassembled WGS sequence"/>
</dbReference>
<accession>A0A8J7LV54</accession>
<reference evidence="2" key="1">
    <citation type="submission" date="2020-12" db="EMBL/GenBank/DDBJ databases">
        <title>Sedimentitalea sp. nov., isolated from sand in Incheon.</title>
        <authorList>
            <person name="Kim W."/>
        </authorList>
    </citation>
    <scope>NUCLEOTIDE SEQUENCE</scope>
    <source>
        <strain evidence="2">CAU 1593</strain>
    </source>
</reference>
<dbReference type="InterPro" id="IPR045519">
    <property type="entry name" value="DUF6476"/>
</dbReference>
<dbReference type="AlphaFoldDB" id="A0A8J7LV54"/>
<sequence length="102" mass="11365">MTDPSEPAPEPANLRFLRRLVTTLTAVMILGLLVIVSLLVIRFWTEKPPVMPLPDQITLPEGKRAISVTYGPGYFVVVTEDDRILVFDAVSGDITQTIPFKR</sequence>
<organism evidence="2 3">
    <name type="scientific">Sedimentitalea arenosa</name>
    <dbReference type="NCBI Taxonomy" id="2798803"/>
    <lineage>
        <taxon>Bacteria</taxon>
        <taxon>Pseudomonadati</taxon>
        <taxon>Pseudomonadota</taxon>
        <taxon>Alphaproteobacteria</taxon>
        <taxon>Rhodobacterales</taxon>
        <taxon>Paracoccaceae</taxon>
        <taxon>Sedimentitalea</taxon>
    </lineage>
</organism>
<proteinExistence type="predicted"/>
<protein>
    <submittedName>
        <fullName evidence="2">Uncharacterized protein</fullName>
    </submittedName>
</protein>
<dbReference type="RefSeq" id="WP_199023369.1">
    <property type="nucleotide sequence ID" value="NZ_JAELVR010000002.1"/>
</dbReference>
<feature type="transmembrane region" description="Helical" evidence="1">
    <location>
        <begin position="20"/>
        <end position="41"/>
    </location>
</feature>
<keyword evidence="3" id="KW-1185">Reference proteome</keyword>
<dbReference type="EMBL" id="JAELVR010000002">
    <property type="protein sequence ID" value="MBJ6370590.1"/>
    <property type="molecule type" value="Genomic_DNA"/>
</dbReference>
<gene>
    <name evidence="2" type="ORF">JF290_03535</name>
</gene>
<comment type="caution">
    <text evidence="2">The sequence shown here is derived from an EMBL/GenBank/DDBJ whole genome shotgun (WGS) entry which is preliminary data.</text>
</comment>
<keyword evidence="1" id="KW-0812">Transmembrane</keyword>